<evidence type="ECO:0000313" key="2">
    <source>
        <dbReference type="EMBL" id="CAA2964606.1"/>
    </source>
</evidence>
<dbReference type="AlphaFoldDB" id="A0A8S0QAY7"/>
<protein>
    <recommendedName>
        <fullName evidence="4">Copper transporter</fullName>
    </recommendedName>
</protein>
<dbReference type="EMBL" id="CACTIH010001826">
    <property type="protein sequence ID" value="CAA2964606.1"/>
    <property type="molecule type" value="Genomic_DNA"/>
</dbReference>
<evidence type="ECO:0000256" key="1">
    <source>
        <dbReference type="SAM" id="Phobius"/>
    </source>
</evidence>
<proteinExistence type="predicted"/>
<name>A0A8S0QAY7_OLEEU</name>
<keyword evidence="1" id="KW-0472">Membrane</keyword>
<comment type="caution">
    <text evidence="2">The sequence shown here is derived from an EMBL/GenBank/DDBJ whole genome shotgun (WGS) entry which is preliminary data.</text>
</comment>
<organism evidence="2 3">
    <name type="scientific">Olea europaea subsp. europaea</name>
    <dbReference type="NCBI Taxonomy" id="158383"/>
    <lineage>
        <taxon>Eukaryota</taxon>
        <taxon>Viridiplantae</taxon>
        <taxon>Streptophyta</taxon>
        <taxon>Embryophyta</taxon>
        <taxon>Tracheophyta</taxon>
        <taxon>Spermatophyta</taxon>
        <taxon>Magnoliopsida</taxon>
        <taxon>eudicotyledons</taxon>
        <taxon>Gunneridae</taxon>
        <taxon>Pentapetalae</taxon>
        <taxon>asterids</taxon>
        <taxon>lamiids</taxon>
        <taxon>Lamiales</taxon>
        <taxon>Oleaceae</taxon>
        <taxon>Oleeae</taxon>
        <taxon>Olea</taxon>
    </lineage>
</organism>
<keyword evidence="1" id="KW-0812">Transmembrane</keyword>
<sequence length="132" mass="14954">MKFSGYPPSNFWNSYIMRLFPGWPDHQNLTDYCFSIFLVFLLAFTAEFCSLYPIQKQIDSKVALLNHAGMRTLEMFMSYLAVVAVITTDFLFFLAAVAGHGVGNCVGKMYQFQIEQAMAASQSEDSVEVTKF</sequence>
<evidence type="ECO:0008006" key="4">
    <source>
        <dbReference type="Google" id="ProtNLM"/>
    </source>
</evidence>
<gene>
    <name evidence="2" type="ORF">OLEA9_A058941</name>
</gene>
<dbReference type="Gramene" id="OE9A058941T1">
    <property type="protein sequence ID" value="OE9A058941C1"/>
    <property type="gene ID" value="OE9A058941"/>
</dbReference>
<reference evidence="2 3" key="1">
    <citation type="submission" date="2019-12" db="EMBL/GenBank/DDBJ databases">
        <authorList>
            <person name="Alioto T."/>
            <person name="Alioto T."/>
            <person name="Gomez Garrido J."/>
        </authorList>
    </citation>
    <scope>NUCLEOTIDE SEQUENCE [LARGE SCALE GENOMIC DNA]</scope>
</reference>
<dbReference type="OrthoDB" id="900585at2759"/>
<feature type="transmembrane region" description="Helical" evidence="1">
    <location>
        <begin position="75"/>
        <end position="98"/>
    </location>
</feature>
<keyword evidence="3" id="KW-1185">Reference proteome</keyword>
<dbReference type="Proteomes" id="UP000594638">
    <property type="component" value="Unassembled WGS sequence"/>
</dbReference>
<keyword evidence="1" id="KW-1133">Transmembrane helix</keyword>
<evidence type="ECO:0000313" key="3">
    <source>
        <dbReference type="Proteomes" id="UP000594638"/>
    </source>
</evidence>
<accession>A0A8S0QAY7</accession>
<feature type="transmembrane region" description="Helical" evidence="1">
    <location>
        <begin position="34"/>
        <end position="54"/>
    </location>
</feature>